<keyword evidence="8" id="KW-0378">Hydrolase</keyword>
<dbReference type="Pfam" id="PF07687">
    <property type="entry name" value="M20_dimer"/>
    <property type="match status" value="1"/>
</dbReference>
<dbReference type="EC" id="3.5.1.18" evidence="5"/>
<feature type="domain" description="Peptidase M20 dimerisation" evidence="12">
    <location>
        <begin position="188"/>
        <end position="302"/>
    </location>
</feature>
<protein>
    <recommendedName>
        <fullName evidence="6">Probable succinyl-diaminopimelate desuccinylase</fullName>
        <ecNumber evidence="5">3.5.1.18</ecNumber>
    </recommendedName>
</protein>
<dbReference type="PROSITE" id="PS00758">
    <property type="entry name" value="ARGE_DAPE_CPG2_1"/>
    <property type="match status" value="1"/>
</dbReference>
<dbReference type="SUPFAM" id="SSF55031">
    <property type="entry name" value="Bacterial exopeptidase dimerisation domain"/>
    <property type="match status" value="1"/>
</dbReference>
<keyword evidence="10" id="KW-0170">Cobalt</keyword>
<evidence type="ECO:0000313" key="13">
    <source>
        <dbReference type="EMBL" id="MEN1761660.1"/>
    </source>
</evidence>
<evidence type="ECO:0000256" key="6">
    <source>
        <dbReference type="ARBA" id="ARBA00016853"/>
    </source>
</evidence>
<comment type="pathway">
    <text evidence="3">Amino-acid biosynthesis; L-lysine biosynthesis via DAP pathway; LL-2,6-diaminopimelate from (S)-tetrahydrodipicolinate (succinylase route): step 3/3.</text>
</comment>
<accession>A0ABU9VWX6</accession>
<dbReference type="InterPro" id="IPR001261">
    <property type="entry name" value="ArgE/DapE_CS"/>
</dbReference>
<evidence type="ECO:0000256" key="11">
    <source>
        <dbReference type="ARBA" id="ARBA00051301"/>
    </source>
</evidence>
<dbReference type="SUPFAM" id="SSF53187">
    <property type="entry name" value="Zn-dependent exopeptidases"/>
    <property type="match status" value="1"/>
</dbReference>
<dbReference type="EMBL" id="JBCITM010000019">
    <property type="protein sequence ID" value="MEN1761660.1"/>
    <property type="molecule type" value="Genomic_DNA"/>
</dbReference>
<dbReference type="InterPro" id="IPR010182">
    <property type="entry name" value="ArgE/DapE"/>
</dbReference>
<evidence type="ECO:0000256" key="3">
    <source>
        <dbReference type="ARBA" id="ARBA00005130"/>
    </source>
</evidence>
<organism evidence="13 14">
    <name type="scientific">Anoxynatronum sibiricum</name>
    <dbReference type="NCBI Taxonomy" id="210623"/>
    <lineage>
        <taxon>Bacteria</taxon>
        <taxon>Bacillati</taxon>
        <taxon>Bacillota</taxon>
        <taxon>Clostridia</taxon>
        <taxon>Eubacteriales</taxon>
        <taxon>Clostridiaceae</taxon>
        <taxon>Anoxynatronum</taxon>
    </lineage>
</organism>
<comment type="similarity">
    <text evidence="4">Belongs to the peptidase M20A family.</text>
</comment>
<proteinExistence type="inferred from homology"/>
<comment type="catalytic activity">
    <reaction evidence="11">
        <text>N-succinyl-(2S,6S)-2,6-diaminopimelate + H2O = (2S,6S)-2,6-diaminopimelate + succinate</text>
        <dbReference type="Rhea" id="RHEA:22608"/>
        <dbReference type="ChEBI" id="CHEBI:15377"/>
        <dbReference type="ChEBI" id="CHEBI:30031"/>
        <dbReference type="ChEBI" id="CHEBI:57609"/>
        <dbReference type="ChEBI" id="CHEBI:58087"/>
        <dbReference type="EC" id="3.5.1.18"/>
    </reaction>
</comment>
<dbReference type="Proteomes" id="UP001407405">
    <property type="component" value="Unassembled WGS sequence"/>
</dbReference>
<comment type="caution">
    <text evidence="13">The sequence shown here is derived from an EMBL/GenBank/DDBJ whole genome shotgun (WGS) entry which is preliminary data.</text>
</comment>
<dbReference type="PROSITE" id="PS00759">
    <property type="entry name" value="ARGE_DAPE_CPG2_2"/>
    <property type="match status" value="1"/>
</dbReference>
<evidence type="ECO:0000259" key="12">
    <source>
        <dbReference type="Pfam" id="PF07687"/>
    </source>
</evidence>
<reference evidence="13 14" key="1">
    <citation type="submission" date="2024-04" db="EMBL/GenBank/DDBJ databases">
        <title>Genome sequencing and metabolic network reconstruction of aminoacids and betaine degradation by Anoxynatronum sibiricum.</title>
        <authorList>
            <person name="Detkova E.N."/>
            <person name="Boltjanskaja Y.V."/>
            <person name="Mardanov A.V."/>
            <person name="Kevbrin V."/>
        </authorList>
    </citation>
    <scope>NUCLEOTIDE SEQUENCE [LARGE SCALE GENOMIC DNA]</scope>
    <source>
        <strain evidence="13 14">Z-7981</strain>
    </source>
</reference>
<comment type="cofactor">
    <cofactor evidence="1">
        <name>Co(2+)</name>
        <dbReference type="ChEBI" id="CHEBI:48828"/>
    </cofactor>
</comment>
<dbReference type="RefSeq" id="WP_343186945.1">
    <property type="nucleotide sequence ID" value="NZ_JBCITM010000019.1"/>
</dbReference>
<dbReference type="InterPro" id="IPR011650">
    <property type="entry name" value="Peptidase_M20_dimer"/>
</dbReference>
<name>A0ABU9VWX6_9CLOT</name>
<dbReference type="Pfam" id="PF01546">
    <property type="entry name" value="Peptidase_M20"/>
    <property type="match status" value="1"/>
</dbReference>
<dbReference type="Gene3D" id="3.30.70.360">
    <property type="match status" value="1"/>
</dbReference>
<dbReference type="InterPro" id="IPR050072">
    <property type="entry name" value="Peptidase_M20A"/>
</dbReference>
<dbReference type="CDD" id="cd08659">
    <property type="entry name" value="M20_ArgE_DapE-like"/>
    <property type="match status" value="1"/>
</dbReference>
<evidence type="ECO:0000256" key="7">
    <source>
        <dbReference type="ARBA" id="ARBA00022723"/>
    </source>
</evidence>
<evidence type="ECO:0000256" key="2">
    <source>
        <dbReference type="ARBA" id="ARBA00001947"/>
    </source>
</evidence>
<keyword evidence="9" id="KW-0862">Zinc</keyword>
<dbReference type="InterPro" id="IPR036264">
    <property type="entry name" value="Bact_exopeptidase_dim_dom"/>
</dbReference>
<evidence type="ECO:0000256" key="5">
    <source>
        <dbReference type="ARBA" id="ARBA00011921"/>
    </source>
</evidence>
<sequence>MKPLEKVVDYVDQEALVTLTQQLIRVKSVYDPEVPGANEEAVAGLVADTLKSMGLKVMMEEVVPGRPNVVGILEGTSPGKTLLMEGHTDVVTAGDLDEWSEDPFGGDIKGERIYGRGACDTKGNLAAAIMAVKAIQDAGIPFKGRILLCIPVDEEGLMLGIKDFIKRGWADEVDAAIICEPEENHLCIAQKGALRMALRVFGKMAHGAMPLAGINPNWGMAAVITGLEKLQQAEIQRLGKDPLLGYPSITPTILKAPYKGEAQINVIPKECYMTLDIRTIPGQEHSVLISQVQEILDQISAERPEFKAEMEVLEERPWTATDKEHPVVQAMDRAYRQVTGKEPTYNGVPGATDGTFLHAWKNIPIITTGAGDRLIPHQADEYVDIPQLVEACRLFALAALYYLNE</sequence>
<keyword evidence="7" id="KW-0479">Metal-binding</keyword>
<evidence type="ECO:0000256" key="8">
    <source>
        <dbReference type="ARBA" id="ARBA00022801"/>
    </source>
</evidence>
<evidence type="ECO:0000256" key="10">
    <source>
        <dbReference type="ARBA" id="ARBA00023285"/>
    </source>
</evidence>
<evidence type="ECO:0000256" key="1">
    <source>
        <dbReference type="ARBA" id="ARBA00001941"/>
    </source>
</evidence>
<keyword evidence="14" id="KW-1185">Reference proteome</keyword>
<gene>
    <name evidence="13" type="ORF">AAIG11_14325</name>
</gene>
<dbReference type="PANTHER" id="PTHR43808">
    <property type="entry name" value="ACETYLORNITHINE DEACETYLASE"/>
    <property type="match status" value="1"/>
</dbReference>
<evidence type="ECO:0000256" key="9">
    <source>
        <dbReference type="ARBA" id="ARBA00022833"/>
    </source>
</evidence>
<comment type="cofactor">
    <cofactor evidence="2">
        <name>Zn(2+)</name>
        <dbReference type="ChEBI" id="CHEBI:29105"/>
    </cofactor>
</comment>
<dbReference type="Gene3D" id="3.40.630.10">
    <property type="entry name" value="Zn peptidases"/>
    <property type="match status" value="2"/>
</dbReference>
<dbReference type="InterPro" id="IPR002933">
    <property type="entry name" value="Peptidase_M20"/>
</dbReference>
<evidence type="ECO:0000313" key="14">
    <source>
        <dbReference type="Proteomes" id="UP001407405"/>
    </source>
</evidence>
<evidence type="ECO:0000256" key="4">
    <source>
        <dbReference type="ARBA" id="ARBA00006247"/>
    </source>
</evidence>
<dbReference type="NCBIfam" id="TIGR01910">
    <property type="entry name" value="DapE-ArgE"/>
    <property type="match status" value="1"/>
</dbReference>